<dbReference type="Proteomes" id="UP001168528">
    <property type="component" value="Unassembled WGS sequence"/>
</dbReference>
<dbReference type="SUPFAM" id="SSF53098">
    <property type="entry name" value="Ribonuclease H-like"/>
    <property type="match status" value="1"/>
</dbReference>
<dbReference type="InterPro" id="IPR025668">
    <property type="entry name" value="Tnp_DDE_dom"/>
</dbReference>
<feature type="non-terminal residue" evidence="2">
    <location>
        <position position="1"/>
    </location>
</feature>
<keyword evidence="3" id="KW-1185">Reference proteome</keyword>
<dbReference type="InterPro" id="IPR012337">
    <property type="entry name" value="RNaseH-like_sf"/>
</dbReference>
<organism evidence="2 3">
    <name type="scientific">Rhodocytophaga aerolata</name>
    <dbReference type="NCBI Taxonomy" id="455078"/>
    <lineage>
        <taxon>Bacteria</taxon>
        <taxon>Pseudomonadati</taxon>
        <taxon>Bacteroidota</taxon>
        <taxon>Cytophagia</taxon>
        <taxon>Cytophagales</taxon>
        <taxon>Rhodocytophagaceae</taxon>
        <taxon>Rhodocytophaga</taxon>
    </lineage>
</organism>
<accession>A0ABT8RKN7</accession>
<dbReference type="RefSeq" id="WP_302042798.1">
    <property type="nucleotide sequence ID" value="NZ_JAUKPO010000175.1"/>
</dbReference>
<gene>
    <name evidence="2" type="ORF">Q0590_37410</name>
</gene>
<reference evidence="2" key="1">
    <citation type="submission" date="2023-07" db="EMBL/GenBank/DDBJ databases">
        <title>The genome sequence of Rhodocytophaga aerolata KACC 12507.</title>
        <authorList>
            <person name="Zhang X."/>
        </authorList>
    </citation>
    <scope>NUCLEOTIDE SEQUENCE</scope>
    <source>
        <strain evidence="2">KACC 12507</strain>
    </source>
</reference>
<dbReference type="EMBL" id="JAUKPO010000175">
    <property type="protein sequence ID" value="MDO1452008.1"/>
    <property type="molecule type" value="Genomic_DNA"/>
</dbReference>
<evidence type="ECO:0000313" key="3">
    <source>
        <dbReference type="Proteomes" id="UP001168528"/>
    </source>
</evidence>
<dbReference type="Pfam" id="PF13612">
    <property type="entry name" value="DDE_Tnp_1_3"/>
    <property type="match status" value="1"/>
</dbReference>
<proteinExistence type="predicted"/>
<evidence type="ECO:0000313" key="2">
    <source>
        <dbReference type="EMBL" id="MDO1452008.1"/>
    </source>
</evidence>
<sequence>SRQVGQARRPTRQPCLSASEVCTILAAYHLSGYKCFEYYYRQVIQESYASYFPQAPSYERFLVLVSRNYELMWLWSLHCCLKAQRTGLYIIDSKPLPVCHLKREHSHQVFWATARKGKSSTGWFYGFKLHLVINDRGESINWTITPGNVADNNQFLLQGLLKGLTGICLADKGYFTSLFEWFYQQRLHLVIKPKRNMKKDAACLADHAHYLRKRALIESVNDLLVSICDLEHTRHRKPENAFSHIAAAIIAYQFLDHKPAIFIPNPPQHYPMAA</sequence>
<feature type="domain" description="Transposase DDE" evidence="1">
    <location>
        <begin position="82"/>
        <end position="237"/>
    </location>
</feature>
<name>A0ABT8RKN7_9BACT</name>
<protein>
    <submittedName>
        <fullName evidence="2">IS982 family transposase</fullName>
    </submittedName>
</protein>
<dbReference type="NCBIfam" id="NF033520">
    <property type="entry name" value="transpos_IS982"/>
    <property type="match status" value="1"/>
</dbReference>
<evidence type="ECO:0000259" key="1">
    <source>
        <dbReference type="Pfam" id="PF13612"/>
    </source>
</evidence>
<comment type="caution">
    <text evidence="2">The sequence shown here is derived from an EMBL/GenBank/DDBJ whole genome shotgun (WGS) entry which is preliminary data.</text>
</comment>